<dbReference type="InParanoid" id="A0A251RRJ0"/>
<dbReference type="EMBL" id="MNCJ02000332">
    <property type="protein sequence ID" value="KAF5755622.1"/>
    <property type="molecule type" value="Genomic_DNA"/>
</dbReference>
<proteinExistence type="predicted"/>
<keyword evidence="1" id="KW-0347">Helicase</keyword>
<dbReference type="EC" id="3.6.4.12" evidence="1"/>
<keyword evidence="1" id="KW-0547">Nucleotide-binding</keyword>
<reference evidence="2" key="2">
    <citation type="submission" date="2017-02" db="EMBL/GenBank/DDBJ databases">
        <title>Sunflower complete genome.</title>
        <authorList>
            <person name="Langlade N."/>
            <person name="Munos S."/>
        </authorList>
    </citation>
    <scope>NUCLEOTIDE SEQUENCE [LARGE SCALE GENOMIC DNA]</scope>
    <source>
        <tissue evidence="2">Leaves</tissue>
    </source>
</reference>
<dbReference type="InterPro" id="IPR027417">
    <property type="entry name" value="P-loop_NTPase"/>
</dbReference>
<dbReference type="AlphaFoldDB" id="A0A251RRJ0"/>
<dbReference type="SUPFAM" id="SSF52540">
    <property type="entry name" value="P-loop containing nucleoside triphosphate hydrolases"/>
    <property type="match status" value="1"/>
</dbReference>
<keyword evidence="2" id="KW-0378">Hydrolase</keyword>
<protein>
    <submittedName>
        <fullName evidence="1">DNA helicase</fullName>
        <ecNumber evidence="1">3.6.4.12</ecNumber>
    </submittedName>
    <submittedName>
        <fullName evidence="2">Putative P-loop containing nucleoside triphosphate hydrolase</fullName>
    </submittedName>
</protein>
<reference evidence="1 3" key="1">
    <citation type="journal article" date="2017" name="Nature">
        <title>The sunflower genome provides insights into oil metabolism, flowering and Asterid evolution.</title>
        <authorList>
            <person name="Badouin H."/>
            <person name="Gouzy J."/>
            <person name="Grassa C.J."/>
            <person name="Murat F."/>
            <person name="Staton S.E."/>
            <person name="Cottret L."/>
            <person name="Lelandais-Briere C."/>
            <person name="Owens G.L."/>
            <person name="Carrere S."/>
            <person name="Mayjonade B."/>
            <person name="Legrand L."/>
            <person name="Gill N."/>
            <person name="Kane N.C."/>
            <person name="Bowers J.E."/>
            <person name="Hubner S."/>
            <person name="Bellec A."/>
            <person name="Berard A."/>
            <person name="Berges H."/>
            <person name="Blanchet N."/>
            <person name="Boniface M.C."/>
            <person name="Brunel D."/>
            <person name="Catrice O."/>
            <person name="Chaidir N."/>
            <person name="Claudel C."/>
            <person name="Donnadieu C."/>
            <person name="Faraut T."/>
            <person name="Fievet G."/>
            <person name="Helmstetter N."/>
            <person name="King M."/>
            <person name="Knapp S.J."/>
            <person name="Lai Z."/>
            <person name="Le Paslier M.C."/>
            <person name="Lippi Y."/>
            <person name="Lorenzon L."/>
            <person name="Mandel J.R."/>
            <person name="Marage G."/>
            <person name="Marchand G."/>
            <person name="Marquand E."/>
            <person name="Bret-Mestries E."/>
            <person name="Morien E."/>
            <person name="Nambeesan S."/>
            <person name="Nguyen T."/>
            <person name="Pegot-Espagnet P."/>
            <person name="Pouilly N."/>
            <person name="Raftis F."/>
            <person name="Sallet E."/>
            <person name="Schiex T."/>
            <person name="Thomas J."/>
            <person name="Vandecasteele C."/>
            <person name="Vares D."/>
            <person name="Vear F."/>
            <person name="Vautrin S."/>
            <person name="Crespi M."/>
            <person name="Mangin B."/>
            <person name="Burke J.M."/>
            <person name="Salse J."/>
            <person name="Munos S."/>
            <person name="Vincourt P."/>
            <person name="Rieseberg L.H."/>
            <person name="Langlade N.B."/>
        </authorList>
    </citation>
    <scope>NUCLEOTIDE SEQUENCE [LARGE SCALE GENOMIC DNA]</scope>
    <source>
        <strain evidence="3">cv. SF193</strain>
        <tissue evidence="1">Leaves</tissue>
    </source>
</reference>
<keyword evidence="1" id="KW-0067">ATP-binding</keyword>
<gene>
    <name evidence="2" type="ORF">HannXRQ_Chr17g0555231</name>
    <name evidence="1" type="ORF">HanXRQr2_Chr17g0804871</name>
</gene>
<dbReference type="STRING" id="4232.A0A251RRJ0"/>
<accession>A0A251RRJ0</accession>
<dbReference type="Gramene" id="mRNA:HanXRQr2_Chr17g0804871">
    <property type="protein sequence ID" value="mRNA:HanXRQr2_Chr17g0804871"/>
    <property type="gene ID" value="HanXRQr2_Chr17g0804871"/>
</dbReference>
<evidence type="ECO:0000313" key="3">
    <source>
        <dbReference type="Proteomes" id="UP000215914"/>
    </source>
</evidence>
<name>A0A251RRJ0_HELAN</name>
<reference evidence="1" key="3">
    <citation type="submission" date="2020-06" db="EMBL/GenBank/DDBJ databases">
        <title>Helianthus annuus Genome sequencing and assembly Release 2.</title>
        <authorList>
            <person name="Gouzy J."/>
            <person name="Langlade N."/>
            <person name="Munos S."/>
        </authorList>
    </citation>
    <scope>NUCLEOTIDE SEQUENCE</scope>
    <source>
        <tissue evidence="1">Leaves</tissue>
    </source>
</reference>
<sequence>MLGYYIKKLEEYFDRKCPRPNKDDVSYLDEHLKLLKESLKSLSFKISKPTQPLKDVKVIDGSNDEHLRQNFDWTNYLKEIIMNTFKHSGYLPHQQEVINATLNNLNVIAVMPTGGGKKPHLSGRIAKRRMVRCLQIWMNRIAKRLNVRCL</sequence>
<keyword evidence="3" id="KW-1185">Reference proteome</keyword>
<evidence type="ECO:0000313" key="2">
    <source>
        <dbReference type="EMBL" id="OTF86841.1"/>
    </source>
</evidence>
<dbReference type="Gene3D" id="3.40.50.300">
    <property type="entry name" value="P-loop containing nucleotide triphosphate hydrolases"/>
    <property type="match status" value="1"/>
</dbReference>
<organism evidence="2 3">
    <name type="scientific">Helianthus annuus</name>
    <name type="common">Common sunflower</name>
    <dbReference type="NCBI Taxonomy" id="4232"/>
    <lineage>
        <taxon>Eukaryota</taxon>
        <taxon>Viridiplantae</taxon>
        <taxon>Streptophyta</taxon>
        <taxon>Embryophyta</taxon>
        <taxon>Tracheophyta</taxon>
        <taxon>Spermatophyta</taxon>
        <taxon>Magnoliopsida</taxon>
        <taxon>eudicotyledons</taxon>
        <taxon>Gunneridae</taxon>
        <taxon>Pentapetalae</taxon>
        <taxon>asterids</taxon>
        <taxon>campanulids</taxon>
        <taxon>Asterales</taxon>
        <taxon>Asteraceae</taxon>
        <taxon>Asteroideae</taxon>
        <taxon>Heliantheae alliance</taxon>
        <taxon>Heliantheae</taxon>
        <taxon>Helianthus</taxon>
    </lineage>
</organism>
<dbReference type="Proteomes" id="UP000215914">
    <property type="component" value="Chromosome 17"/>
</dbReference>
<dbReference type="EMBL" id="CM007906">
    <property type="protein sequence ID" value="OTF86841.1"/>
    <property type="molecule type" value="Genomic_DNA"/>
</dbReference>
<evidence type="ECO:0000313" key="1">
    <source>
        <dbReference type="EMBL" id="KAF5755622.1"/>
    </source>
</evidence>
<dbReference type="GO" id="GO:0016787">
    <property type="term" value="F:hydrolase activity"/>
    <property type="evidence" value="ECO:0007669"/>
    <property type="project" value="UniProtKB-KW"/>
</dbReference>
<dbReference type="GO" id="GO:0003678">
    <property type="term" value="F:DNA helicase activity"/>
    <property type="evidence" value="ECO:0007669"/>
    <property type="project" value="UniProtKB-EC"/>
</dbReference>